<evidence type="ECO:0000313" key="1">
    <source>
        <dbReference type="EMBL" id="KDQ60224.1"/>
    </source>
</evidence>
<keyword evidence="2" id="KW-1185">Reference proteome</keyword>
<accession>A0A067PZS8</accession>
<dbReference type="EMBL" id="KL197714">
    <property type="protein sequence ID" value="KDQ60224.1"/>
    <property type="molecule type" value="Genomic_DNA"/>
</dbReference>
<gene>
    <name evidence="1" type="ORF">JAAARDRAFT_599364</name>
</gene>
<name>A0A067PZS8_9AGAM</name>
<dbReference type="Proteomes" id="UP000027265">
    <property type="component" value="Unassembled WGS sequence"/>
</dbReference>
<protein>
    <submittedName>
        <fullName evidence="1">Uncharacterized protein</fullName>
    </submittedName>
</protein>
<reference evidence="2" key="1">
    <citation type="journal article" date="2014" name="Proc. Natl. Acad. Sci. U.S.A.">
        <title>Extensive sampling of basidiomycete genomes demonstrates inadequacy of the white-rot/brown-rot paradigm for wood decay fungi.</title>
        <authorList>
            <person name="Riley R."/>
            <person name="Salamov A.A."/>
            <person name="Brown D.W."/>
            <person name="Nagy L.G."/>
            <person name="Floudas D."/>
            <person name="Held B.W."/>
            <person name="Levasseur A."/>
            <person name="Lombard V."/>
            <person name="Morin E."/>
            <person name="Otillar R."/>
            <person name="Lindquist E.A."/>
            <person name="Sun H."/>
            <person name="LaButti K.M."/>
            <person name="Schmutz J."/>
            <person name="Jabbour D."/>
            <person name="Luo H."/>
            <person name="Baker S.E."/>
            <person name="Pisabarro A.G."/>
            <person name="Walton J.D."/>
            <person name="Blanchette R.A."/>
            <person name="Henrissat B."/>
            <person name="Martin F."/>
            <person name="Cullen D."/>
            <person name="Hibbett D.S."/>
            <person name="Grigoriev I.V."/>
        </authorList>
    </citation>
    <scope>NUCLEOTIDE SEQUENCE [LARGE SCALE GENOMIC DNA]</scope>
    <source>
        <strain evidence="2">MUCL 33604</strain>
    </source>
</reference>
<dbReference type="HOGENOM" id="CLU_1428201_0_0_1"/>
<dbReference type="AlphaFoldDB" id="A0A067PZS8"/>
<proteinExistence type="predicted"/>
<sequence length="190" mass="21608">MSLYSQLSYYRTKPAFTQLLALGKGLARKYRRPLHSIGIVTSVRNALEFGGLEAEEQLYQKPDFLHLHTRGAVPDFPPASYWSESSEPGHHKLFDIHAGGCWEENIIPQELDGRPFRRDLMDDDSQVDEEFVGRYCLKSRRSAKRTFQDVQVVTFSPLEWAIAETLAPELLSFDSTDSVFTHAESQDGVV</sequence>
<organism evidence="1 2">
    <name type="scientific">Jaapia argillacea MUCL 33604</name>
    <dbReference type="NCBI Taxonomy" id="933084"/>
    <lineage>
        <taxon>Eukaryota</taxon>
        <taxon>Fungi</taxon>
        <taxon>Dikarya</taxon>
        <taxon>Basidiomycota</taxon>
        <taxon>Agaricomycotina</taxon>
        <taxon>Agaricomycetes</taxon>
        <taxon>Agaricomycetidae</taxon>
        <taxon>Jaapiales</taxon>
        <taxon>Jaapiaceae</taxon>
        <taxon>Jaapia</taxon>
    </lineage>
</organism>
<evidence type="ECO:0000313" key="2">
    <source>
        <dbReference type="Proteomes" id="UP000027265"/>
    </source>
</evidence>
<dbReference type="InParanoid" id="A0A067PZS8"/>